<dbReference type="EMBL" id="BOOY01000027">
    <property type="protein sequence ID" value="GIJ04425.1"/>
    <property type="molecule type" value="Genomic_DNA"/>
</dbReference>
<dbReference type="SUPFAM" id="SSF47090">
    <property type="entry name" value="PGBD-like"/>
    <property type="match status" value="1"/>
</dbReference>
<keyword evidence="3" id="KW-1185">Reference proteome</keyword>
<organism evidence="2 3">
    <name type="scientific">Spirilliplanes yamanashiensis</name>
    <dbReference type="NCBI Taxonomy" id="42233"/>
    <lineage>
        <taxon>Bacteria</taxon>
        <taxon>Bacillati</taxon>
        <taxon>Actinomycetota</taxon>
        <taxon>Actinomycetes</taxon>
        <taxon>Micromonosporales</taxon>
        <taxon>Micromonosporaceae</taxon>
        <taxon>Spirilliplanes</taxon>
    </lineage>
</organism>
<dbReference type="InterPro" id="IPR002477">
    <property type="entry name" value="Peptidoglycan-bd-like"/>
</dbReference>
<dbReference type="AlphaFoldDB" id="A0A8J4DKU9"/>
<evidence type="ECO:0000313" key="3">
    <source>
        <dbReference type="Proteomes" id="UP000652013"/>
    </source>
</evidence>
<dbReference type="InterPro" id="IPR036366">
    <property type="entry name" value="PGBDSf"/>
</dbReference>
<comment type="caution">
    <text evidence="2">The sequence shown here is derived from an EMBL/GenBank/DDBJ whole genome shotgun (WGS) entry which is preliminary data.</text>
</comment>
<name>A0A8J4DKU9_9ACTN</name>
<proteinExistence type="predicted"/>
<dbReference type="Gene3D" id="1.10.101.10">
    <property type="entry name" value="PGBD-like superfamily/PGBD"/>
    <property type="match status" value="1"/>
</dbReference>
<sequence>MTMHGMLSTVGAALGGMIGWDATAAPPADEASVRRLLADLGIAVGADGDLAPALRRFQRHAGLADDGVAGPRTVHQLARHAAEARELTALHLAA</sequence>
<feature type="domain" description="Peptidoglycan binding-like" evidence="1">
    <location>
        <begin position="49"/>
        <end position="77"/>
    </location>
</feature>
<dbReference type="Proteomes" id="UP000652013">
    <property type="component" value="Unassembled WGS sequence"/>
</dbReference>
<evidence type="ECO:0000313" key="2">
    <source>
        <dbReference type="EMBL" id="GIJ04425.1"/>
    </source>
</evidence>
<protein>
    <recommendedName>
        <fullName evidence="1">Peptidoglycan binding-like domain-containing protein</fullName>
    </recommendedName>
</protein>
<gene>
    <name evidence="2" type="ORF">Sya03_37770</name>
</gene>
<dbReference type="Pfam" id="PF01471">
    <property type="entry name" value="PG_binding_1"/>
    <property type="match status" value="1"/>
</dbReference>
<reference evidence="2" key="1">
    <citation type="submission" date="2021-01" db="EMBL/GenBank/DDBJ databases">
        <title>Whole genome shotgun sequence of Spirilliplanes yamanashiensis NBRC 15828.</title>
        <authorList>
            <person name="Komaki H."/>
            <person name="Tamura T."/>
        </authorList>
    </citation>
    <scope>NUCLEOTIDE SEQUENCE</scope>
    <source>
        <strain evidence="2">NBRC 15828</strain>
    </source>
</reference>
<evidence type="ECO:0000259" key="1">
    <source>
        <dbReference type="Pfam" id="PF01471"/>
    </source>
</evidence>
<accession>A0A8J4DKU9</accession>
<dbReference type="InterPro" id="IPR036365">
    <property type="entry name" value="PGBD-like_sf"/>
</dbReference>